<evidence type="ECO:0000256" key="2">
    <source>
        <dbReference type="SAM" id="MobiDB-lite"/>
    </source>
</evidence>
<dbReference type="GO" id="GO:0043190">
    <property type="term" value="C:ATP-binding cassette (ABC) transporter complex"/>
    <property type="evidence" value="ECO:0007669"/>
    <property type="project" value="InterPro"/>
</dbReference>
<dbReference type="GO" id="GO:0042597">
    <property type="term" value="C:periplasmic space"/>
    <property type="evidence" value="ECO:0007669"/>
    <property type="project" value="UniProtKB-ARBA"/>
</dbReference>
<accession>A0A538T490</accession>
<evidence type="ECO:0000313" key="5">
    <source>
        <dbReference type="Proteomes" id="UP000316852"/>
    </source>
</evidence>
<feature type="region of interest" description="Disordered" evidence="2">
    <location>
        <begin position="1"/>
        <end position="24"/>
    </location>
</feature>
<name>A0A538T490_UNCEI</name>
<dbReference type="Proteomes" id="UP000316852">
    <property type="component" value="Unassembled WGS sequence"/>
</dbReference>
<dbReference type="Gene3D" id="3.40.190.10">
    <property type="entry name" value="Periplasmic binding protein-like II"/>
    <property type="match status" value="1"/>
</dbReference>
<dbReference type="InterPro" id="IPR000914">
    <property type="entry name" value="SBP_5_dom"/>
</dbReference>
<dbReference type="EMBL" id="VBOW01000035">
    <property type="protein sequence ID" value="TMQ58437.1"/>
    <property type="molecule type" value="Genomic_DNA"/>
</dbReference>
<dbReference type="InterPro" id="IPR030678">
    <property type="entry name" value="Peptide/Ni-bd"/>
</dbReference>
<keyword evidence="1" id="KW-0732">Signal</keyword>
<dbReference type="InterPro" id="IPR039424">
    <property type="entry name" value="SBP_5"/>
</dbReference>
<feature type="domain" description="Solute-binding protein family 5" evidence="3">
    <location>
        <begin position="137"/>
        <end position="514"/>
    </location>
</feature>
<reference evidence="4 5" key="1">
    <citation type="journal article" date="2019" name="Nat. Microbiol.">
        <title>Mediterranean grassland soil C-N compound turnover is dependent on rainfall and depth, and is mediated by genomically divergent microorganisms.</title>
        <authorList>
            <person name="Diamond S."/>
            <person name="Andeer P.F."/>
            <person name="Li Z."/>
            <person name="Crits-Christoph A."/>
            <person name="Burstein D."/>
            <person name="Anantharaman K."/>
            <person name="Lane K.R."/>
            <person name="Thomas B.C."/>
            <person name="Pan C."/>
            <person name="Northen T.R."/>
            <person name="Banfield J.F."/>
        </authorList>
    </citation>
    <scope>NUCLEOTIDE SEQUENCE [LARGE SCALE GENOMIC DNA]</scope>
    <source>
        <strain evidence="4">WS_6</strain>
    </source>
</reference>
<evidence type="ECO:0000313" key="4">
    <source>
        <dbReference type="EMBL" id="TMQ58437.1"/>
    </source>
</evidence>
<dbReference type="AlphaFoldDB" id="A0A538T490"/>
<organism evidence="4 5">
    <name type="scientific">Eiseniibacteriota bacterium</name>
    <dbReference type="NCBI Taxonomy" id="2212470"/>
    <lineage>
        <taxon>Bacteria</taxon>
        <taxon>Candidatus Eiseniibacteriota</taxon>
    </lineage>
</organism>
<gene>
    <name evidence="4" type="ORF">E6K76_07975</name>
</gene>
<proteinExistence type="predicted"/>
<dbReference type="GO" id="GO:1904680">
    <property type="term" value="F:peptide transmembrane transporter activity"/>
    <property type="evidence" value="ECO:0007669"/>
    <property type="project" value="TreeGrafter"/>
</dbReference>
<dbReference type="CDD" id="cd00995">
    <property type="entry name" value="PBP2_NikA_DppA_OppA_like"/>
    <property type="match status" value="1"/>
</dbReference>
<dbReference type="SUPFAM" id="SSF53850">
    <property type="entry name" value="Periplasmic binding protein-like II"/>
    <property type="match status" value="1"/>
</dbReference>
<sequence>MTLTIRFGSAGPRRHEARGLPPPSAITTARCGGIAVLKRRGSDRPTNPVAITSALVLVIVASLAAPKLRGPSPGDRGRLGTDGTDEARSGAPSKPQVFRYFNERPGTLDPALASDAYASIVIAQIFSPLVGLTSDLEPIPQVAESWTISRDGLTYVFDLHKGVRFHNGREVEAGDFVYSLTRLFREPFRSQGLAAGYLDAIVGVPEFIEGKSKRIAGIRALGRYRLQVKLSRPYGALLSALALDQASVVPREAVEAAGKTPFSQHPVGCGPFHLAYRRGEDVIVLAANPGYFLGKPAIDSIVFYTPKAGAEGVDTQGAEALIRGEAAMANLPLNLLEEFRGKPNIRVVRWQDLSLSFIGINTRRPPLNNPKVRQAIALAMDRKAMLNLWPAGKVLSQGILPPGLPAYSPEQRTFSHDPETARRMLASAGFGPSHPLPAITLWKSTANQSVRQVDAVMVSSLAEAGIHIKLKYVSWAELDSVITGRHAQMFGLAWVADIPDPDTFLRALFYSSSGTNYFRFADRTVDSLLDVAQRTANSDLRMNAYRDVEKRVVQAAPLIPLFHSSTFVGLREDLSGLEVNPLGISTLAMEKLRIGKPIHEREPIQALP</sequence>
<dbReference type="PANTHER" id="PTHR30290:SF38">
    <property type="entry name" value="D,D-DIPEPTIDE-BINDING PERIPLASMIC PROTEIN DDPA-RELATED"/>
    <property type="match status" value="1"/>
</dbReference>
<protein>
    <submittedName>
        <fullName evidence="4">ABC transporter substrate-binding protein</fullName>
    </submittedName>
</protein>
<dbReference type="Gene3D" id="3.10.105.10">
    <property type="entry name" value="Dipeptide-binding Protein, Domain 3"/>
    <property type="match status" value="1"/>
</dbReference>
<evidence type="ECO:0000256" key="1">
    <source>
        <dbReference type="ARBA" id="ARBA00022729"/>
    </source>
</evidence>
<dbReference type="PANTHER" id="PTHR30290">
    <property type="entry name" value="PERIPLASMIC BINDING COMPONENT OF ABC TRANSPORTER"/>
    <property type="match status" value="1"/>
</dbReference>
<feature type="region of interest" description="Disordered" evidence="2">
    <location>
        <begin position="69"/>
        <end position="93"/>
    </location>
</feature>
<dbReference type="PIRSF" id="PIRSF002741">
    <property type="entry name" value="MppA"/>
    <property type="match status" value="1"/>
</dbReference>
<evidence type="ECO:0000259" key="3">
    <source>
        <dbReference type="Pfam" id="PF00496"/>
    </source>
</evidence>
<comment type="caution">
    <text evidence="4">The sequence shown here is derived from an EMBL/GenBank/DDBJ whole genome shotgun (WGS) entry which is preliminary data.</text>
</comment>
<dbReference type="Pfam" id="PF00496">
    <property type="entry name" value="SBP_bac_5"/>
    <property type="match status" value="1"/>
</dbReference>
<dbReference type="Gene3D" id="3.90.76.10">
    <property type="entry name" value="Dipeptide-binding Protein, Domain 1"/>
    <property type="match status" value="1"/>
</dbReference>
<dbReference type="GO" id="GO:0015833">
    <property type="term" value="P:peptide transport"/>
    <property type="evidence" value="ECO:0007669"/>
    <property type="project" value="TreeGrafter"/>
</dbReference>